<evidence type="ECO:0000256" key="1">
    <source>
        <dbReference type="ARBA" id="ARBA00004651"/>
    </source>
</evidence>
<comment type="subcellular location">
    <subcellularLocation>
        <location evidence="1">Cell membrane</location>
        <topology evidence="1">Multi-pass membrane protein</topology>
    </subcellularLocation>
</comment>
<dbReference type="GO" id="GO:0006865">
    <property type="term" value="P:amino acid transport"/>
    <property type="evidence" value="ECO:0007669"/>
    <property type="project" value="InterPro"/>
</dbReference>
<proteinExistence type="predicted"/>
<evidence type="ECO:0000256" key="5">
    <source>
        <dbReference type="ARBA" id="ARBA00023136"/>
    </source>
</evidence>
<keyword evidence="2" id="KW-1003">Cell membrane</keyword>
<name>A0A5D0R2K4_9FLAO</name>
<dbReference type="Pfam" id="PF01810">
    <property type="entry name" value="LysE"/>
    <property type="match status" value="1"/>
</dbReference>
<evidence type="ECO:0000256" key="6">
    <source>
        <dbReference type="SAM" id="Phobius"/>
    </source>
</evidence>
<evidence type="ECO:0000256" key="4">
    <source>
        <dbReference type="ARBA" id="ARBA00022989"/>
    </source>
</evidence>
<feature type="transmembrane region" description="Helical" evidence="6">
    <location>
        <begin position="6"/>
        <end position="28"/>
    </location>
</feature>
<feature type="transmembrane region" description="Helical" evidence="6">
    <location>
        <begin position="74"/>
        <end position="92"/>
    </location>
</feature>
<evidence type="ECO:0000313" key="7">
    <source>
        <dbReference type="EMBL" id="TYB74774.1"/>
    </source>
</evidence>
<feature type="transmembrane region" description="Helical" evidence="6">
    <location>
        <begin position="113"/>
        <end position="135"/>
    </location>
</feature>
<evidence type="ECO:0000256" key="3">
    <source>
        <dbReference type="ARBA" id="ARBA00022692"/>
    </source>
</evidence>
<gene>
    <name evidence="7" type="ORF">ES675_01165</name>
</gene>
<protein>
    <submittedName>
        <fullName evidence="7">Lysine transporter LysE</fullName>
    </submittedName>
</protein>
<keyword evidence="3 6" id="KW-0812">Transmembrane</keyword>
<feature type="transmembrane region" description="Helical" evidence="6">
    <location>
        <begin position="188"/>
        <end position="206"/>
    </location>
</feature>
<dbReference type="GO" id="GO:0005886">
    <property type="term" value="C:plasma membrane"/>
    <property type="evidence" value="ECO:0007669"/>
    <property type="project" value="UniProtKB-SubCell"/>
</dbReference>
<evidence type="ECO:0000256" key="2">
    <source>
        <dbReference type="ARBA" id="ARBA00022475"/>
    </source>
</evidence>
<dbReference type="RefSeq" id="WP_066250743.1">
    <property type="nucleotide sequence ID" value="NZ_VSKL01000001.1"/>
</dbReference>
<comment type="caution">
    <text evidence="7">The sequence shown here is derived from an EMBL/GenBank/DDBJ whole genome shotgun (WGS) entry which is preliminary data.</text>
</comment>
<organism evidence="7 8">
    <name type="scientific">Bizionia algoritergicola</name>
    <dbReference type="NCBI Taxonomy" id="291187"/>
    <lineage>
        <taxon>Bacteria</taxon>
        <taxon>Pseudomonadati</taxon>
        <taxon>Bacteroidota</taxon>
        <taxon>Flavobacteriia</taxon>
        <taxon>Flavobacteriales</taxon>
        <taxon>Flavobacteriaceae</taxon>
        <taxon>Bizionia</taxon>
    </lineage>
</organism>
<dbReference type="InterPro" id="IPR001123">
    <property type="entry name" value="LeuE-type"/>
</dbReference>
<sequence>MNITLVFFVSFLTTFLATLPPGLLNMTAAKISLKENLTRGIMFSLGACFIIIFQALIATVFARYLTNHPDIIEILRIVALVIFALLSIYFLFIAKSTEKEKKDVDVRSKTSRFFHGMFLSSINVFPIPFQAYVAISLASFGLLEFHGIGVASYVVGASSGAFSALYIYMIFFDKIKDRKIASQKSMNYLIGLITGLVAIVTLFNILKDL</sequence>
<feature type="transmembrane region" description="Helical" evidence="6">
    <location>
        <begin position="147"/>
        <end position="168"/>
    </location>
</feature>
<dbReference type="Proteomes" id="UP000324358">
    <property type="component" value="Unassembled WGS sequence"/>
</dbReference>
<dbReference type="OrthoDB" id="1451945at2"/>
<reference evidence="7 8" key="1">
    <citation type="submission" date="2019-08" db="EMBL/GenBank/DDBJ databases">
        <title>Genomes of Antarctic Bizionia species.</title>
        <authorList>
            <person name="Bowman J.P."/>
        </authorList>
    </citation>
    <scope>NUCLEOTIDE SEQUENCE [LARGE SCALE GENOMIC DNA]</scope>
    <source>
        <strain evidence="7 8">APA-1</strain>
    </source>
</reference>
<evidence type="ECO:0000313" key="8">
    <source>
        <dbReference type="Proteomes" id="UP000324358"/>
    </source>
</evidence>
<dbReference type="AlphaFoldDB" id="A0A5D0R2K4"/>
<keyword evidence="5 6" id="KW-0472">Membrane</keyword>
<feature type="transmembrane region" description="Helical" evidence="6">
    <location>
        <begin position="40"/>
        <end position="62"/>
    </location>
</feature>
<keyword evidence="8" id="KW-1185">Reference proteome</keyword>
<keyword evidence="4 6" id="KW-1133">Transmembrane helix</keyword>
<dbReference type="EMBL" id="VSKL01000001">
    <property type="protein sequence ID" value="TYB74774.1"/>
    <property type="molecule type" value="Genomic_DNA"/>
</dbReference>
<accession>A0A5D0R2K4</accession>